<dbReference type="EMBL" id="JARKHS020036696">
    <property type="protein sequence ID" value="KAK8755123.1"/>
    <property type="molecule type" value="Genomic_DNA"/>
</dbReference>
<feature type="compositionally biased region" description="Low complexity" evidence="1">
    <location>
        <begin position="55"/>
        <end position="73"/>
    </location>
</feature>
<evidence type="ECO:0000313" key="3">
    <source>
        <dbReference type="Proteomes" id="UP001321473"/>
    </source>
</evidence>
<dbReference type="Proteomes" id="UP001321473">
    <property type="component" value="Unassembled WGS sequence"/>
</dbReference>
<accession>A0AAQ4CY33</accession>
<sequence length="153" mass="15919">MTQSTGLKISREDHAILAGGPQALLSAVASSAIDTQNSYAELDLSPHPYKKATTGPKDSAAGAGPGSAVPAKKTNAKATGHRNQEASSTSTVEEMDVSESPRTSKKHASAESPQKSGATKVAMDTTPSSPPLQRRRDSLEKKGKPRITAPENK</sequence>
<comment type="caution">
    <text evidence="2">The sequence shown here is derived from an EMBL/GenBank/DDBJ whole genome shotgun (WGS) entry which is preliminary data.</text>
</comment>
<reference evidence="2 3" key="1">
    <citation type="journal article" date="2023" name="Arcadia Sci">
        <title>De novo assembly of a long-read Amblyomma americanum tick genome.</title>
        <authorList>
            <person name="Chou S."/>
            <person name="Poskanzer K.E."/>
            <person name="Rollins M."/>
            <person name="Thuy-Boun P.S."/>
        </authorList>
    </citation>
    <scope>NUCLEOTIDE SEQUENCE [LARGE SCALE GENOMIC DNA]</scope>
    <source>
        <strain evidence="2">F_SG_1</strain>
        <tissue evidence="2">Salivary glands</tissue>
    </source>
</reference>
<evidence type="ECO:0000256" key="1">
    <source>
        <dbReference type="SAM" id="MobiDB-lite"/>
    </source>
</evidence>
<feature type="region of interest" description="Disordered" evidence="1">
    <location>
        <begin position="39"/>
        <end position="153"/>
    </location>
</feature>
<name>A0AAQ4CY33_AMBAM</name>
<gene>
    <name evidence="2" type="ORF">V5799_002176</name>
</gene>
<keyword evidence="3" id="KW-1185">Reference proteome</keyword>
<organism evidence="2 3">
    <name type="scientific">Amblyomma americanum</name>
    <name type="common">Lone star tick</name>
    <dbReference type="NCBI Taxonomy" id="6943"/>
    <lineage>
        <taxon>Eukaryota</taxon>
        <taxon>Metazoa</taxon>
        <taxon>Ecdysozoa</taxon>
        <taxon>Arthropoda</taxon>
        <taxon>Chelicerata</taxon>
        <taxon>Arachnida</taxon>
        <taxon>Acari</taxon>
        <taxon>Parasitiformes</taxon>
        <taxon>Ixodida</taxon>
        <taxon>Ixodoidea</taxon>
        <taxon>Ixodidae</taxon>
        <taxon>Amblyomminae</taxon>
        <taxon>Amblyomma</taxon>
    </lineage>
</organism>
<dbReference type="AlphaFoldDB" id="A0AAQ4CY33"/>
<proteinExistence type="predicted"/>
<protein>
    <submittedName>
        <fullName evidence="2">Uncharacterized protein</fullName>
    </submittedName>
</protein>
<evidence type="ECO:0000313" key="2">
    <source>
        <dbReference type="EMBL" id="KAK8755123.1"/>
    </source>
</evidence>